<protein>
    <submittedName>
        <fullName evidence="2">Uncharacterized protein</fullName>
    </submittedName>
</protein>
<dbReference type="WBParaSite" id="TMUE_2000007466.1">
    <property type="protein sequence ID" value="TMUE_2000007466.1"/>
    <property type="gene ID" value="WBGene00288739"/>
</dbReference>
<accession>A0A5S6QJC5</accession>
<organism evidence="1 2">
    <name type="scientific">Trichuris muris</name>
    <name type="common">Mouse whipworm</name>
    <dbReference type="NCBI Taxonomy" id="70415"/>
    <lineage>
        <taxon>Eukaryota</taxon>
        <taxon>Metazoa</taxon>
        <taxon>Ecdysozoa</taxon>
        <taxon>Nematoda</taxon>
        <taxon>Enoplea</taxon>
        <taxon>Dorylaimia</taxon>
        <taxon>Trichinellida</taxon>
        <taxon>Trichuridae</taxon>
        <taxon>Trichuris</taxon>
    </lineage>
</organism>
<keyword evidence="1" id="KW-1185">Reference proteome</keyword>
<reference evidence="2" key="1">
    <citation type="submission" date="2019-12" db="UniProtKB">
        <authorList>
            <consortium name="WormBaseParasite"/>
        </authorList>
    </citation>
    <scope>IDENTIFICATION</scope>
</reference>
<dbReference type="AlphaFoldDB" id="A0A5S6QJC5"/>
<sequence>MSIDYIQSCNDIWSPTYKVLLTRTYECVRTCIQVIEKAKVTAANIAQENLTSIEALFIAEKAMEILDDPFGHVNRVQEVDDTISSLECQMLGIMLDRSGCSLLNEGNLQDYFFV</sequence>
<evidence type="ECO:0000313" key="2">
    <source>
        <dbReference type="WBParaSite" id="TMUE_2000007466.1"/>
    </source>
</evidence>
<evidence type="ECO:0000313" key="1">
    <source>
        <dbReference type="Proteomes" id="UP000046395"/>
    </source>
</evidence>
<dbReference type="Proteomes" id="UP000046395">
    <property type="component" value="Unassembled WGS sequence"/>
</dbReference>
<name>A0A5S6QJC5_TRIMR</name>
<proteinExistence type="predicted"/>